<name>A0ABX1RIL7_9PSEU</name>
<evidence type="ECO:0000259" key="2">
    <source>
        <dbReference type="Pfam" id="PF00561"/>
    </source>
</evidence>
<feature type="domain" description="AB hydrolase-1" evidence="2">
    <location>
        <begin position="72"/>
        <end position="323"/>
    </location>
</feature>
<evidence type="ECO:0000313" key="4">
    <source>
        <dbReference type="Proteomes" id="UP001296706"/>
    </source>
</evidence>
<comment type="caution">
    <text evidence="3">The sequence shown here is derived from an EMBL/GenBank/DDBJ whole genome shotgun (WGS) entry which is preliminary data.</text>
</comment>
<reference evidence="3 4" key="1">
    <citation type="submission" date="2020-04" db="EMBL/GenBank/DDBJ databases">
        <authorList>
            <person name="Klaysubun C."/>
            <person name="Duangmal K."/>
            <person name="Lipun K."/>
        </authorList>
    </citation>
    <scope>NUCLEOTIDE SEQUENCE [LARGE SCALE GENOMIC DNA]</scope>
    <source>
        <strain evidence="3 4">JCM 11839</strain>
    </source>
</reference>
<keyword evidence="1" id="KW-0812">Transmembrane</keyword>
<dbReference type="EMBL" id="JAAXKY010000075">
    <property type="protein sequence ID" value="NMH79671.1"/>
    <property type="molecule type" value="Genomic_DNA"/>
</dbReference>
<dbReference type="GO" id="GO:0016787">
    <property type="term" value="F:hydrolase activity"/>
    <property type="evidence" value="ECO:0007669"/>
    <property type="project" value="UniProtKB-KW"/>
</dbReference>
<keyword evidence="3" id="KW-0378">Hydrolase</keyword>
<proteinExistence type="predicted"/>
<dbReference type="PANTHER" id="PTHR43433">
    <property type="entry name" value="HYDROLASE, ALPHA/BETA FOLD FAMILY PROTEIN"/>
    <property type="match status" value="1"/>
</dbReference>
<evidence type="ECO:0000256" key="1">
    <source>
        <dbReference type="SAM" id="Phobius"/>
    </source>
</evidence>
<dbReference type="InterPro" id="IPR029058">
    <property type="entry name" value="AB_hydrolase_fold"/>
</dbReference>
<organism evidence="3 4">
    <name type="scientific">Pseudonocardia xinjiangensis</name>
    <dbReference type="NCBI Taxonomy" id="75289"/>
    <lineage>
        <taxon>Bacteria</taxon>
        <taxon>Bacillati</taxon>
        <taxon>Actinomycetota</taxon>
        <taxon>Actinomycetes</taxon>
        <taxon>Pseudonocardiales</taxon>
        <taxon>Pseudonocardiaceae</taxon>
        <taxon>Pseudonocardia</taxon>
    </lineage>
</organism>
<dbReference type="InterPro" id="IPR050471">
    <property type="entry name" value="AB_hydrolase"/>
</dbReference>
<dbReference type="PANTHER" id="PTHR43433:SF10">
    <property type="entry name" value="AB HYDROLASE-1 DOMAIN-CONTAINING PROTEIN"/>
    <property type="match status" value="1"/>
</dbReference>
<keyword evidence="4" id="KW-1185">Reference proteome</keyword>
<dbReference type="Proteomes" id="UP001296706">
    <property type="component" value="Unassembled WGS sequence"/>
</dbReference>
<accession>A0ABX1RIL7</accession>
<dbReference type="InterPro" id="IPR000073">
    <property type="entry name" value="AB_hydrolase_1"/>
</dbReference>
<evidence type="ECO:0000313" key="3">
    <source>
        <dbReference type="EMBL" id="NMH79671.1"/>
    </source>
</evidence>
<keyword evidence="1" id="KW-0472">Membrane</keyword>
<dbReference type="RefSeq" id="WP_169397735.1">
    <property type="nucleotide sequence ID" value="NZ_BAAAJH010000001.1"/>
</dbReference>
<dbReference type="Pfam" id="PF00561">
    <property type="entry name" value="Abhydrolase_1"/>
    <property type="match status" value="1"/>
</dbReference>
<gene>
    <name evidence="3" type="ORF">HF577_21580</name>
</gene>
<dbReference type="SUPFAM" id="SSF53474">
    <property type="entry name" value="alpha/beta-Hydrolases"/>
    <property type="match status" value="1"/>
</dbReference>
<sequence length="344" mass="36655">MTTRGRIRKTLTVAAVVLLGVPAAFVLGLLAWDGDFPEGDRRVLRPGVQLDLRTAETARGPVEYDLYGSAGPVVLSVHAGLGGADQGRLFAAWLQDDGFRILSPSRPGYLGTPLSSGRTPAEQADLLAALLDELRIERVGVLAASAGAPVAYTFAARHPERVWGLVSVGGTSRPVPGTPASGSPARTAFMNTIGQKLVKLTANVSLGTIVAGTLDETSTFTAEQKAQRTAHIMDTQQVREFFTAMFGTTFPYEERMPGTRNDSEQARALPALPLAQVTTPSLIVHGTQDGDVPFEDGVHAAGQIPGAQHHWMEDDDHLGFWLSPAARDAQGTARQFLLHHSPGR</sequence>
<feature type="transmembrane region" description="Helical" evidence="1">
    <location>
        <begin position="12"/>
        <end position="32"/>
    </location>
</feature>
<protein>
    <submittedName>
        <fullName evidence="3">Alpha/beta hydrolase</fullName>
    </submittedName>
</protein>
<dbReference type="Gene3D" id="3.40.50.1820">
    <property type="entry name" value="alpha/beta hydrolase"/>
    <property type="match status" value="1"/>
</dbReference>
<keyword evidence="1" id="KW-1133">Transmembrane helix</keyword>